<accession>A0A5C1AKI1</accession>
<dbReference type="Proteomes" id="UP000324974">
    <property type="component" value="Chromosome"/>
</dbReference>
<dbReference type="EMBL" id="CP042425">
    <property type="protein sequence ID" value="QEL19889.1"/>
    <property type="molecule type" value="Genomic_DNA"/>
</dbReference>
<gene>
    <name evidence="1" type="ORF">PX52LOC_06971</name>
</gene>
<organism evidence="1 2">
    <name type="scientific">Limnoglobus roseus</name>
    <dbReference type="NCBI Taxonomy" id="2598579"/>
    <lineage>
        <taxon>Bacteria</taxon>
        <taxon>Pseudomonadati</taxon>
        <taxon>Planctomycetota</taxon>
        <taxon>Planctomycetia</taxon>
        <taxon>Gemmatales</taxon>
        <taxon>Gemmataceae</taxon>
        <taxon>Limnoglobus</taxon>
    </lineage>
</organism>
<evidence type="ECO:0000313" key="1">
    <source>
        <dbReference type="EMBL" id="QEL19889.1"/>
    </source>
</evidence>
<evidence type="ECO:0000313" key="2">
    <source>
        <dbReference type="Proteomes" id="UP000324974"/>
    </source>
</evidence>
<sequence>MNDAHSLRAASVQDIQLELLRRTVFNDFDGGRIYTSLLAHRHLWLAALLDRPGIPNYAEPGRLLTAGLIKLRDLADNVWNADTLFVLTPTRPAAEQLAKIAEQEDWGGEVQVYHDQKDIDNSLGTGRQPYGLVSVWWD</sequence>
<reference evidence="2" key="1">
    <citation type="submission" date="2019-08" db="EMBL/GenBank/DDBJ databases">
        <title>Limnoglobus roseus gen. nov., sp. nov., a novel freshwater planctomycete with a giant genome from the family Gemmataceae.</title>
        <authorList>
            <person name="Kulichevskaya I.S."/>
            <person name="Naumoff D.G."/>
            <person name="Miroshnikov K."/>
            <person name="Ivanova A."/>
            <person name="Philippov D.A."/>
            <person name="Hakobyan A."/>
            <person name="Rijpstra I.C."/>
            <person name="Sinninghe Damste J.S."/>
            <person name="Liesack W."/>
            <person name="Dedysh S.N."/>
        </authorList>
    </citation>
    <scope>NUCLEOTIDE SEQUENCE [LARGE SCALE GENOMIC DNA]</scope>
    <source>
        <strain evidence="2">PX52</strain>
    </source>
</reference>
<protein>
    <submittedName>
        <fullName evidence="1">Uncharacterized protein</fullName>
    </submittedName>
</protein>
<dbReference type="OrthoDB" id="292725at2"/>
<name>A0A5C1AKI1_9BACT</name>
<dbReference type="AlphaFoldDB" id="A0A5C1AKI1"/>
<dbReference type="RefSeq" id="WP_149114231.1">
    <property type="nucleotide sequence ID" value="NZ_CP042425.1"/>
</dbReference>
<proteinExistence type="predicted"/>
<keyword evidence="2" id="KW-1185">Reference proteome</keyword>
<dbReference type="KEGG" id="lrs:PX52LOC_06971"/>